<comment type="caution">
    <text evidence="1">The sequence shown here is derived from an EMBL/GenBank/DDBJ whole genome shotgun (WGS) entry which is preliminary data.</text>
</comment>
<dbReference type="Pfam" id="PF14473">
    <property type="entry name" value="RD3"/>
    <property type="match status" value="1"/>
</dbReference>
<dbReference type="Proteomes" id="UP000298663">
    <property type="component" value="Chromosome X"/>
</dbReference>
<proteinExistence type="predicted"/>
<name>A0A4U8V028_STECR</name>
<evidence type="ECO:0000313" key="1">
    <source>
        <dbReference type="EMBL" id="TMS39161.1"/>
    </source>
</evidence>
<sequence>MFSWLRSPRSQPEPESRYRVGTCSDRLMTDLVLAEIESETLKFETEQEMQRSEQNLREISADYSWLISDSRARRRKYLSMQERLRVENLCFQIGSDEWNEVMNNWRARTKTPSKREQIIEAFSAAVNDVVNSRPRPASVADMLMDYIMQRPSRNQVNDQNNGSISADDDTHMTALSARSDSCVQPYHIV</sequence>
<dbReference type="InterPro" id="IPR028092">
    <property type="entry name" value="RD3"/>
</dbReference>
<gene>
    <name evidence="1" type="ORF">L596_005731</name>
</gene>
<dbReference type="EMBL" id="AZBU02000001">
    <property type="protein sequence ID" value="TMS39161.1"/>
    <property type="molecule type" value="Genomic_DNA"/>
</dbReference>
<organism evidence="1 2">
    <name type="scientific">Steinernema carpocapsae</name>
    <name type="common">Entomopathogenic nematode</name>
    <dbReference type="NCBI Taxonomy" id="34508"/>
    <lineage>
        <taxon>Eukaryota</taxon>
        <taxon>Metazoa</taxon>
        <taxon>Ecdysozoa</taxon>
        <taxon>Nematoda</taxon>
        <taxon>Chromadorea</taxon>
        <taxon>Rhabditida</taxon>
        <taxon>Tylenchina</taxon>
        <taxon>Panagrolaimomorpha</taxon>
        <taxon>Strongyloidoidea</taxon>
        <taxon>Steinernematidae</taxon>
        <taxon>Steinernema</taxon>
    </lineage>
</organism>
<dbReference type="PANTHER" id="PTHR28489">
    <property type="entry name" value="RENTINAL DEGENERATION 3-LIKE"/>
    <property type="match status" value="1"/>
</dbReference>
<dbReference type="OrthoDB" id="5824539at2759"/>
<reference evidence="1 2" key="1">
    <citation type="journal article" date="2015" name="Genome Biol.">
        <title>Comparative genomics of Steinernema reveals deeply conserved gene regulatory networks.</title>
        <authorList>
            <person name="Dillman A.R."/>
            <person name="Macchietto M."/>
            <person name="Porter C.F."/>
            <person name="Rogers A."/>
            <person name="Williams B."/>
            <person name="Antoshechkin I."/>
            <person name="Lee M.M."/>
            <person name="Goodwin Z."/>
            <person name="Lu X."/>
            <person name="Lewis E.E."/>
            <person name="Goodrich-Blair H."/>
            <person name="Stock S.P."/>
            <person name="Adams B.J."/>
            <person name="Sternberg P.W."/>
            <person name="Mortazavi A."/>
        </authorList>
    </citation>
    <scope>NUCLEOTIDE SEQUENCE [LARGE SCALE GENOMIC DNA]</scope>
    <source>
        <strain evidence="1 2">ALL</strain>
    </source>
</reference>
<keyword evidence="2" id="KW-1185">Reference proteome</keyword>
<dbReference type="PANTHER" id="PTHR28489:SF2">
    <property type="entry name" value="RENTINAL DEGENERATION 3-LIKE"/>
    <property type="match status" value="1"/>
</dbReference>
<dbReference type="AlphaFoldDB" id="A0A4U8V028"/>
<evidence type="ECO:0000313" key="2">
    <source>
        <dbReference type="Proteomes" id="UP000298663"/>
    </source>
</evidence>
<dbReference type="EMBL" id="CM016762">
    <property type="protein sequence ID" value="TMS39161.1"/>
    <property type="molecule type" value="Genomic_DNA"/>
</dbReference>
<reference evidence="1 2" key="2">
    <citation type="journal article" date="2019" name="G3 (Bethesda)">
        <title>Hybrid Assembly of the Genome of the Entomopathogenic Nematode Steinernema carpocapsae Identifies the X-Chromosome.</title>
        <authorList>
            <person name="Serra L."/>
            <person name="Macchietto M."/>
            <person name="Macias-Munoz A."/>
            <person name="McGill C.J."/>
            <person name="Rodriguez I.M."/>
            <person name="Rodriguez B."/>
            <person name="Murad R."/>
            <person name="Mortazavi A."/>
        </authorList>
    </citation>
    <scope>NUCLEOTIDE SEQUENCE [LARGE SCALE GENOMIC DNA]</scope>
    <source>
        <strain evidence="1 2">ALL</strain>
    </source>
</reference>
<accession>A0A4U8V028</accession>
<protein>
    <submittedName>
        <fullName evidence="1">Uncharacterized protein</fullName>
    </submittedName>
</protein>